<gene>
    <name evidence="3" type="ORF">GGP41_008307</name>
</gene>
<feature type="transmembrane region" description="Helical" evidence="2">
    <location>
        <begin position="595"/>
        <end position="613"/>
    </location>
</feature>
<organism evidence="3 4">
    <name type="scientific">Cochliobolus sativus</name>
    <name type="common">Common root rot and spot blotch fungus</name>
    <name type="synonym">Bipolaris sorokiniana</name>
    <dbReference type="NCBI Taxonomy" id="45130"/>
    <lineage>
        <taxon>Eukaryota</taxon>
        <taxon>Fungi</taxon>
        <taxon>Dikarya</taxon>
        <taxon>Ascomycota</taxon>
        <taxon>Pezizomycotina</taxon>
        <taxon>Dothideomycetes</taxon>
        <taxon>Pleosporomycetidae</taxon>
        <taxon>Pleosporales</taxon>
        <taxon>Pleosporineae</taxon>
        <taxon>Pleosporaceae</taxon>
        <taxon>Bipolaris</taxon>
    </lineage>
</organism>
<protein>
    <submittedName>
        <fullName evidence="3">Uncharacterized protein</fullName>
    </submittedName>
</protein>
<evidence type="ECO:0000256" key="2">
    <source>
        <dbReference type="SAM" id="Phobius"/>
    </source>
</evidence>
<dbReference type="AlphaFoldDB" id="A0A8H6DZZ9"/>
<evidence type="ECO:0000313" key="4">
    <source>
        <dbReference type="Proteomes" id="UP000624244"/>
    </source>
</evidence>
<dbReference type="OMA" id="HEVPENE"/>
<name>A0A8H6DZZ9_COCSA</name>
<keyword evidence="2" id="KW-0812">Transmembrane</keyword>
<comment type="caution">
    <text evidence="3">The sequence shown here is derived from an EMBL/GenBank/DDBJ whole genome shotgun (WGS) entry which is preliminary data.</text>
</comment>
<dbReference type="EMBL" id="WNKQ01000003">
    <property type="protein sequence ID" value="KAF5852900.1"/>
    <property type="molecule type" value="Genomic_DNA"/>
</dbReference>
<evidence type="ECO:0000256" key="1">
    <source>
        <dbReference type="SAM" id="Coils"/>
    </source>
</evidence>
<keyword evidence="1" id="KW-0175">Coiled coil</keyword>
<keyword evidence="2" id="KW-0472">Membrane</keyword>
<proteinExistence type="predicted"/>
<sequence>MNEESDYDRIVELTGQKEALERHYAVLKDELTKAESSLRAANDELKRSTDALDIEKNKSKGLHTLIKKLEKDIDHEKAATKDAEERVEELYSDLNQSRFAHRSALIDRDEALADHRDLKLQLEDLKEQWQESEERIAALEAELEEAQKAVYHAQDIEHDISALREQIGEQERTIIVKDERISHLEMQVQKERQRSYHAADAIARENAASPIDEDQHIGAIGDSLASELSAIDDAEFYEIEWNDYSHIQETPLTYEPIAPAIQPPSAIHTQESVSISPVAAHVSRLTLDVREAGRLEPREPALDAPFTVSVNEGTSTEPVAAAVSKHTLIVRETASTGPIEPARAPLSSMYTSEIASFAPRAPARVAPSSLKQHEIVSIAPQEPGVATLTVSVREAGSTIPTVRHISTTDCSAQTDVTRLTTEFAGYASVSTTPSAPVRVRTAESPTQTDSPVLRDQLVDYATVSTIPIAAVEAVAAEPVASTLSGPHLVLDIAPVAPTVVERKFTASVTKGTQTVPESPTAGTPNEFVSVVTMHEVHPENIVVRVKPKVLMLSMGVQTIAEASSVVDDKEEVEPRAPQPIAATVPKTTFEAVMDWVPTLLNLALVVFCLYLYMRLNGWQRANGVGLGGGRGNSATRSGAYGNGRYLFGLFPVGMNEGESWWSEKIARHTSSAVSRFEDWAGLAYEPLY</sequence>
<reference evidence="3" key="1">
    <citation type="submission" date="2019-11" db="EMBL/GenBank/DDBJ databases">
        <title>Bipolaris sorokiniana Genome sequencing.</title>
        <authorList>
            <person name="Wang H."/>
        </authorList>
    </citation>
    <scope>NUCLEOTIDE SEQUENCE</scope>
</reference>
<feature type="coiled-coil region" evidence="1">
    <location>
        <begin position="10"/>
        <end position="173"/>
    </location>
</feature>
<dbReference type="Proteomes" id="UP000624244">
    <property type="component" value="Unassembled WGS sequence"/>
</dbReference>
<accession>A0A8H6DZZ9</accession>
<evidence type="ECO:0000313" key="3">
    <source>
        <dbReference type="EMBL" id="KAF5852900.1"/>
    </source>
</evidence>
<keyword evidence="2" id="KW-1133">Transmembrane helix</keyword>